<dbReference type="Proteomes" id="UP000231658">
    <property type="component" value="Unassembled WGS sequence"/>
</dbReference>
<accession>A0A1C3RJU0</accession>
<name>A0A1C3RJU0_9PROT</name>
<protein>
    <submittedName>
        <fullName evidence="1">Uncharacterized protein</fullName>
    </submittedName>
</protein>
<evidence type="ECO:0000313" key="2">
    <source>
        <dbReference type="Proteomes" id="UP000231658"/>
    </source>
</evidence>
<gene>
    <name evidence="1" type="ORF">MTBPR1_60051</name>
</gene>
<organism evidence="1 2">
    <name type="scientific">Candidatus Terasakiella magnetica</name>
    <dbReference type="NCBI Taxonomy" id="1867952"/>
    <lineage>
        <taxon>Bacteria</taxon>
        <taxon>Pseudomonadati</taxon>
        <taxon>Pseudomonadota</taxon>
        <taxon>Alphaproteobacteria</taxon>
        <taxon>Rhodospirillales</taxon>
        <taxon>Terasakiellaceae</taxon>
        <taxon>Terasakiella</taxon>
    </lineage>
</organism>
<evidence type="ECO:0000313" key="1">
    <source>
        <dbReference type="EMBL" id="SCA57538.1"/>
    </source>
</evidence>
<dbReference type="EMBL" id="FLYE01000045">
    <property type="protein sequence ID" value="SCA57538.1"/>
    <property type="molecule type" value="Genomic_DNA"/>
</dbReference>
<dbReference type="RefSeq" id="WP_069189565.1">
    <property type="nucleotide sequence ID" value="NZ_FLYE01000045.1"/>
</dbReference>
<sequence length="91" mass="10541">MTKLMFTEDELSLFQARFEENKNWKQWVRVTNCDGLDILSLDIEGRDKKTVRMTKKEGQGYLAKCVDEWGLAVAHDFESLLNTVDEGTDTH</sequence>
<dbReference type="OrthoDB" id="8449002at2"/>
<reference evidence="1 2" key="1">
    <citation type="submission" date="2016-07" db="EMBL/GenBank/DDBJ databases">
        <authorList>
            <person name="Lefevre C.T."/>
        </authorList>
    </citation>
    <scope>NUCLEOTIDE SEQUENCE [LARGE SCALE GENOMIC DNA]</scope>
    <source>
        <strain evidence="1">PR1</strain>
    </source>
</reference>
<dbReference type="AlphaFoldDB" id="A0A1C3RJU0"/>
<proteinExistence type="predicted"/>
<keyword evidence="2" id="KW-1185">Reference proteome</keyword>